<accession>A0A6J7SP79</accession>
<gene>
    <name evidence="1" type="ORF">UFOPK4237_01694</name>
</gene>
<organism evidence="1">
    <name type="scientific">freshwater metagenome</name>
    <dbReference type="NCBI Taxonomy" id="449393"/>
    <lineage>
        <taxon>unclassified sequences</taxon>
        <taxon>metagenomes</taxon>
        <taxon>ecological metagenomes</taxon>
    </lineage>
</organism>
<proteinExistence type="predicted"/>
<protein>
    <submittedName>
        <fullName evidence="1">Unannotated protein</fullName>
    </submittedName>
</protein>
<evidence type="ECO:0000313" key="1">
    <source>
        <dbReference type="EMBL" id="CAB5043105.1"/>
    </source>
</evidence>
<reference evidence="1" key="1">
    <citation type="submission" date="2020-05" db="EMBL/GenBank/DDBJ databases">
        <authorList>
            <person name="Chiriac C."/>
            <person name="Salcher M."/>
            <person name="Ghai R."/>
            <person name="Kavagutti S V."/>
        </authorList>
    </citation>
    <scope>NUCLEOTIDE SEQUENCE</scope>
</reference>
<sequence>MLPMVWFAWTALITNEYVPWVVSASCVKGRVKVNPDWDPGAISVLRSMVVSTRLEEAGP</sequence>
<dbReference type="EMBL" id="CAFBPZ010000175">
    <property type="protein sequence ID" value="CAB5043105.1"/>
    <property type="molecule type" value="Genomic_DNA"/>
</dbReference>
<dbReference type="AlphaFoldDB" id="A0A6J7SP79"/>
<name>A0A6J7SP79_9ZZZZ</name>